<reference evidence="3" key="1">
    <citation type="submission" date="2016-10" db="EMBL/GenBank/DDBJ databases">
        <authorList>
            <person name="Benchimol M."/>
            <person name="Almeida L.G."/>
            <person name="Vasconcelos A.T."/>
            <person name="Perreira-Neves A."/>
            <person name="Rosa I.A."/>
            <person name="Tasca T."/>
            <person name="Bogo M.R."/>
            <person name="de Souza W."/>
        </authorList>
    </citation>
    <scope>NUCLEOTIDE SEQUENCE [LARGE SCALE GENOMIC DNA]</scope>
    <source>
        <strain evidence="3">K</strain>
    </source>
</reference>
<keyword evidence="2" id="KW-0812">Transmembrane</keyword>
<dbReference type="VEuPathDB" id="TrichDB:TRFO_37601"/>
<keyword evidence="2" id="KW-1133">Transmembrane helix</keyword>
<evidence type="ECO:0000313" key="4">
    <source>
        <dbReference type="Proteomes" id="UP000179807"/>
    </source>
</evidence>
<sequence length="133" mass="15357">MTSNNNDQLEAIEHYADKKLQEAHMKYLRQKYLAVFQEYYQADHETSKSLKNLQKSMGKLRNEVDLSKKNNIINLKSLEIANMEAQKSIEIIENNNIEVDREITAELKPTGYLSLILSVLALIGLFIVIFVKI</sequence>
<dbReference type="AlphaFoldDB" id="A0A1J4JFK6"/>
<evidence type="ECO:0000256" key="2">
    <source>
        <dbReference type="SAM" id="Phobius"/>
    </source>
</evidence>
<dbReference type="EMBL" id="MLAK01001189">
    <property type="protein sequence ID" value="OHS96245.1"/>
    <property type="molecule type" value="Genomic_DNA"/>
</dbReference>
<protein>
    <submittedName>
        <fullName evidence="3">Uncharacterized protein</fullName>
    </submittedName>
</protein>
<feature type="coiled-coil region" evidence="1">
    <location>
        <begin position="50"/>
        <end position="102"/>
    </location>
</feature>
<keyword evidence="2" id="KW-0472">Membrane</keyword>
<keyword evidence="1" id="KW-0175">Coiled coil</keyword>
<gene>
    <name evidence="3" type="ORF">TRFO_37601</name>
</gene>
<evidence type="ECO:0000313" key="3">
    <source>
        <dbReference type="EMBL" id="OHS96245.1"/>
    </source>
</evidence>
<proteinExistence type="predicted"/>
<dbReference type="RefSeq" id="XP_068349382.1">
    <property type="nucleotide sequence ID" value="XM_068511529.1"/>
</dbReference>
<evidence type="ECO:0000256" key="1">
    <source>
        <dbReference type="SAM" id="Coils"/>
    </source>
</evidence>
<organism evidence="3 4">
    <name type="scientific">Tritrichomonas foetus</name>
    <dbReference type="NCBI Taxonomy" id="1144522"/>
    <lineage>
        <taxon>Eukaryota</taxon>
        <taxon>Metamonada</taxon>
        <taxon>Parabasalia</taxon>
        <taxon>Tritrichomonadida</taxon>
        <taxon>Tritrichomonadidae</taxon>
        <taxon>Tritrichomonas</taxon>
    </lineage>
</organism>
<feature type="transmembrane region" description="Helical" evidence="2">
    <location>
        <begin position="111"/>
        <end position="131"/>
    </location>
</feature>
<keyword evidence="4" id="KW-1185">Reference proteome</keyword>
<name>A0A1J4JFK6_9EUKA</name>
<dbReference type="GeneID" id="94846233"/>
<dbReference type="Proteomes" id="UP000179807">
    <property type="component" value="Unassembled WGS sequence"/>
</dbReference>
<accession>A0A1J4JFK6</accession>
<comment type="caution">
    <text evidence="3">The sequence shown here is derived from an EMBL/GenBank/DDBJ whole genome shotgun (WGS) entry which is preliminary data.</text>
</comment>